<gene>
    <name evidence="1" type="ORF">NFRAN_1991</name>
</gene>
<dbReference type="RefSeq" id="WP_134484560.1">
    <property type="nucleotide sequence ID" value="NZ_LR216287.1"/>
</dbReference>
<sequence length="67" mass="7665">MTYPDDLMKSISNTINHIAPDIDDVPTKDSQITAQRIDKTNEHLTEISRKLDIIIDILREIKKSSTN</sequence>
<dbReference type="KEGG" id="nfn:NFRAN_1991"/>
<dbReference type="AlphaFoldDB" id="A0A484IAN3"/>
<proteinExistence type="predicted"/>
<accession>A0A484IAN3</accession>
<name>A0A484IAN3_9ARCH</name>
<protein>
    <submittedName>
        <fullName evidence="1">Uncharacterized protein</fullName>
    </submittedName>
</protein>
<dbReference type="EMBL" id="LR216287">
    <property type="protein sequence ID" value="VFJ14313.1"/>
    <property type="molecule type" value="Genomic_DNA"/>
</dbReference>
<keyword evidence="2" id="KW-1185">Reference proteome</keyword>
<evidence type="ECO:0000313" key="2">
    <source>
        <dbReference type="Proteomes" id="UP000294299"/>
    </source>
</evidence>
<evidence type="ECO:0000313" key="1">
    <source>
        <dbReference type="EMBL" id="VFJ14313.1"/>
    </source>
</evidence>
<dbReference type="GeneID" id="39421285"/>
<organism evidence="1 2">
    <name type="scientific">Candidatus Nitrosocosmicus franklandianus</name>
    <dbReference type="NCBI Taxonomy" id="1798806"/>
    <lineage>
        <taxon>Archaea</taxon>
        <taxon>Nitrososphaerota</taxon>
        <taxon>Nitrososphaeria</taxon>
        <taxon>Nitrososphaerales</taxon>
        <taxon>Nitrososphaeraceae</taxon>
        <taxon>Candidatus Nitrosocosmicus</taxon>
    </lineage>
</organism>
<dbReference type="OrthoDB" id="377921at2157"/>
<reference evidence="1 2" key="1">
    <citation type="submission" date="2019-02" db="EMBL/GenBank/DDBJ databases">
        <authorList>
            <person name="Lehtovirta-Morley E L."/>
        </authorList>
    </citation>
    <scope>NUCLEOTIDE SEQUENCE [LARGE SCALE GENOMIC DNA]</scope>
    <source>
        <strain evidence="1">NFRAN1</strain>
    </source>
</reference>
<dbReference type="Proteomes" id="UP000294299">
    <property type="component" value="Chromosome NFRAN"/>
</dbReference>